<reference evidence="1 2" key="1">
    <citation type="journal article" date="2015" name="Genome Announc.">
        <title>Draft Genome Sequence of Cyanobacterium Hassallia byssoidea Strain VB512170, Isolated from Monuments in India.</title>
        <authorList>
            <person name="Singh D."/>
            <person name="Chandrababunaidu M.M."/>
            <person name="Panda A."/>
            <person name="Sen D."/>
            <person name="Bhattacharyya S."/>
            <person name="Adhikary S.P."/>
            <person name="Tripathy S."/>
        </authorList>
    </citation>
    <scope>NUCLEOTIDE SEQUENCE [LARGE SCALE GENOMIC DNA]</scope>
    <source>
        <strain evidence="1 2">VB512170</strain>
    </source>
</reference>
<proteinExistence type="predicted"/>
<dbReference type="AlphaFoldDB" id="A0A846H8K6"/>
<keyword evidence="2" id="KW-1185">Reference proteome</keyword>
<name>A0A846H8K6_9CYAN</name>
<dbReference type="EMBL" id="JTCM02000026">
    <property type="protein sequence ID" value="NEU73655.1"/>
    <property type="molecule type" value="Genomic_DNA"/>
</dbReference>
<evidence type="ECO:0000313" key="2">
    <source>
        <dbReference type="Proteomes" id="UP000031549"/>
    </source>
</evidence>
<accession>A0A846H8K6</accession>
<dbReference type="Proteomes" id="UP000031549">
    <property type="component" value="Unassembled WGS sequence"/>
</dbReference>
<gene>
    <name evidence="1" type="ORF">PI95_014065</name>
</gene>
<comment type="caution">
    <text evidence="1">The sequence shown here is derived from an EMBL/GenBank/DDBJ whole genome shotgun (WGS) entry which is preliminary data.</text>
</comment>
<sequence length="61" mass="6944">MEIEALTLVWRLQQASCIVYWTGWLIEGKVTNHCVVDAVARMLLLSDWLEESPRLLASGNN</sequence>
<evidence type="ECO:0000313" key="1">
    <source>
        <dbReference type="EMBL" id="NEU73655.1"/>
    </source>
</evidence>
<organism evidence="1 2">
    <name type="scientific">Hassallia byssoidea VB512170</name>
    <dbReference type="NCBI Taxonomy" id="1304833"/>
    <lineage>
        <taxon>Bacteria</taxon>
        <taxon>Bacillati</taxon>
        <taxon>Cyanobacteriota</taxon>
        <taxon>Cyanophyceae</taxon>
        <taxon>Nostocales</taxon>
        <taxon>Tolypothrichaceae</taxon>
        <taxon>Hassallia</taxon>
    </lineage>
</organism>
<protein>
    <submittedName>
        <fullName evidence="1">Uncharacterized protein</fullName>
    </submittedName>
</protein>